<proteinExistence type="predicted"/>
<sequence>MIQPLSLPNEIFTQSSLSNCGSLTLRNSYS</sequence>
<accession>A0A0A9E8M2</accession>
<dbReference type="AlphaFoldDB" id="A0A0A9E8M2"/>
<dbReference type="EMBL" id="GBRH01205558">
    <property type="protein sequence ID" value="JAD92337.1"/>
    <property type="molecule type" value="Transcribed_RNA"/>
</dbReference>
<reference evidence="1" key="1">
    <citation type="submission" date="2014-09" db="EMBL/GenBank/DDBJ databases">
        <authorList>
            <person name="Magalhaes I.L.F."/>
            <person name="Oliveira U."/>
            <person name="Santos F.R."/>
            <person name="Vidigal T.H.D.A."/>
            <person name="Brescovit A.D."/>
            <person name="Santos A.J."/>
        </authorList>
    </citation>
    <scope>NUCLEOTIDE SEQUENCE</scope>
    <source>
        <tissue evidence="1">Shoot tissue taken approximately 20 cm above the soil surface</tissue>
    </source>
</reference>
<reference evidence="1" key="2">
    <citation type="journal article" date="2015" name="Data Brief">
        <title>Shoot transcriptome of the giant reed, Arundo donax.</title>
        <authorList>
            <person name="Barrero R.A."/>
            <person name="Guerrero F.D."/>
            <person name="Moolhuijzen P."/>
            <person name="Goolsby J.A."/>
            <person name="Tidwell J."/>
            <person name="Bellgard S.E."/>
            <person name="Bellgard M.I."/>
        </authorList>
    </citation>
    <scope>NUCLEOTIDE SEQUENCE</scope>
    <source>
        <tissue evidence="1">Shoot tissue taken approximately 20 cm above the soil surface</tissue>
    </source>
</reference>
<protein>
    <submittedName>
        <fullName evidence="1">Uncharacterized protein</fullName>
    </submittedName>
</protein>
<evidence type="ECO:0000313" key="1">
    <source>
        <dbReference type="EMBL" id="JAD92337.1"/>
    </source>
</evidence>
<organism evidence="1">
    <name type="scientific">Arundo donax</name>
    <name type="common">Giant reed</name>
    <name type="synonym">Donax arundinaceus</name>
    <dbReference type="NCBI Taxonomy" id="35708"/>
    <lineage>
        <taxon>Eukaryota</taxon>
        <taxon>Viridiplantae</taxon>
        <taxon>Streptophyta</taxon>
        <taxon>Embryophyta</taxon>
        <taxon>Tracheophyta</taxon>
        <taxon>Spermatophyta</taxon>
        <taxon>Magnoliopsida</taxon>
        <taxon>Liliopsida</taxon>
        <taxon>Poales</taxon>
        <taxon>Poaceae</taxon>
        <taxon>PACMAD clade</taxon>
        <taxon>Arundinoideae</taxon>
        <taxon>Arundineae</taxon>
        <taxon>Arundo</taxon>
    </lineage>
</organism>
<name>A0A0A9E8M2_ARUDO</name>